<dbReference type="EMBL" id="JAUCEY010000008">
    <property type="protein sequence ID" value="MDM5451447.1"/>
    <property type="molecule type" value="Genomic_DNA"/>
</dbReference>
<dbReference type="InterPro" id="IPR025164">
    <property type="entry name" value="Toastrack_DUF4097"/>
</dbReference>
<proteinExistence type="predicted"/>
<feature type="domain" description="YvlB/LiaX N-terminal" evidence="3">
    <location>
        <begin position="5"/>
        <end position="34"/>
    </location>
</feature>
<feature type="coiled-coil region" evidence="1">
    <location>
        <begin position="21"/>
        <end position="51"/>
    </location>
</feature>
<dbReference type="InterPro" id="IPR053959">
    <property type="entry name" value="YvlB/LiaX_N"/>
</dbReference>
<organism evidence="4 5">
    <name type="scientific">Peribacillus simplex</name>
    <dbReference type="NCBI Taxonomy" id="1478"/>
    <lineage>
        <taxon>Bacteria</taxon>
        <taxon>Bacillati</taxon>
        <taxon>Bacillota</taxon>
        <taxon>Bacilli</taxon>
        <taxon>Bacillales</taxon>
        <taxon>Bacillaceae</taxon>
        <taxon>Peribacillus</taxon>
    </lineage>
</organism>
<protein>
    <submittedName>
        <fullName evidence="4">DUF4097 domain-containing protein</fullName>
    </submittedName>
</protein>
<dbReference type="Pfam" id="PF22746">
    <property type="entry name" value="SHOCT-like_DUF2089-C"/>
    <property type="match status" value="1"/>
</dbReference>
<sequence length="368" mass="41465">MFMQEERKKILEMIQDGKLSAEEAMGLLEELEKASQESEAKEQKLQNELSTVVVDKQSEGSTQDTFKKNIQSSKEKIIDFVETAFKKIKETDLDFNFGKSVEVNHIFQHDYDFLNEVDVDIANGKIRIATWNQNDVRVECQAKVYRVEDMEEARENFLEEVDFSIEDGKMKFKVREKSIKVDTIMYIPRKEYDDIHVRMFNGAITTESLKSENLKAKTANGAIHIMQGTGDSCELETGNGMITISDTNFNYLEAETLNGAINADGYFKKVDVQTFNGEIVCTNSGMDCDSIHAKSVTGKVQLILPQGKAIEGELKSNLGSFNVSLEGMTIIEEKSDVVQKVLKFKTVKEEVPVLHVFAETKTAAITVS</sequence>
<dbReference type="AlphaFoldDB" id="A0AAW7IBW1"/>
<dbReference type="PIRSF" id="PIRSF012569">
    <property type="entry name" value="UCP012569"/>
    <property type="match status" value="1"/>
</dbReference>
<reference evidence="4" key="1">
    <citation type="submission" date="2023-06" db="EMBL/GenBank/DDBJ databases">
        <title>Comparative genomics of Bacillaceae isolates and their secondary metabolite potential.</title>
        <authorList>
            <person name="Song L."/>
            <person name="Nielsen L.J."/>
            <person name="Mohite O."/>
            <person name="Xu X."/>
            <person name="Weber T."/>
            <person name="Kovacs A.T."/>
        </authorList>
    </citation>
    <scope>NUCLEOTIDE SEQUENCE</scope>
    <source>
        <strain evidence="4">D8_B_37</strain>
    </source>
</reference>
<dbReference type="InterPro" id="IPR016599">
    <property type="entry name" value="UCP012569"/>
</dbReference>
<gene>
    <name evidence="4" type="ORF">QUF89_04285</name>
</gene>
<comment type="caution">
    <text evidence="4">The sequence shown here is derived from an EMBL/GenBank/DDBJ whole genome shotgun (WGS) entry which is preliminary data.</text>
</comment>
<evidence type="ECO:0000259" key="2">
    <source>
        <dbReference type="Pfam" id="PF13349"/>
    </source>
</evidence>
<dbReference type="RefSeq" id="WP_250211726.1">
    <property type="nucleotide sequence ID" value="NZ_CP011008.1"/>
</dbReference>
<dbReference type="Pfam" id="PF13349">
    <property type="entry name" value="DUF4097"/>
    <property type="match status" value="1"/>
</dbReference>
<evidence type="ECO:0000256" key="1">
    <source>
        <dbReference type="SAM" id="Coils"/>
    </source>
</evidence>
<name>A0AAW7IBW1_9BACI</name>
<accession>A0AAW7IBW1</accession>
<evidence type="ECO:0000313" key="4">
    <source>
        <dbReference type="EMBL" id="MDM5451447.1"/>
    </source>
</evidence>
<keyword evidence="1" id="KW-0175">Coiled coil</keyword>
<evidence type="ECO:0000259" key="3">
    <source>
        <dbReference type="Pfam" id="PF22746"/>
    </source>
</evidence>
<dbReference type="Proteomes" id="UP001234602">
    <property type="component" value="Unassembled WGS sequence"/>
</dbReference>
<evidence type="ECO:0000313" key="5">
    <source>
        <dbReference type="Proteomes" id="UP001234602"/>
    </source>
</evidence>
<feature type="domain" description="DUF4097" evidence="2">
    <location>
        <begin position="116"/>
        <end position="328"/>
    </location>
</feature>
<dbReference type="Gene3D" id="2.160.20.120">
    <property type="match status" value="1"/>
</dbReference>